<accession>A0A6M1SZM0</accession>
<evidence type="ECO:0000256" key="1">
    <source>
        <dbReference type="ARBA" id="ARBA00008635"/>
    </source>
</evidence>
<dbReference type="InterPro" id="IPR007837">
    <property type="entry name" value="DinB"/>
</dbReference>
<gene>
    <name evidence="4" type="ORF">G3569_01830</name>
</gene>
<comment type="caution">
    <text evidence="4">The sequence shown here is derived from an EMBL/GenBank/DDBJ whole genome shotgun (WGS) entry which is preliminary data.</text>
</comment>
<comment type="similarity">
    <text evidence="1">Belongs to the DinB family.</text>
</comment>
<feature type="binding site" evidence="3">
    <location>
        <position position="137"/>
    </location>
    <ligand>
        <name>a divalent metal cation</name>
        <dbReference type="ChEBI" id="CHEBI:60240"/>
    </ligand>
</feature>
<protein>
    <submittedName>
        <fullName evidence="4">DinB family protein</fullName>
    </submittedName>
</protein>
<evidence type="ECO:0000256" key="3">
    <source>
        <dbReference type="PIRSR" id="PIRSR607837-1"/>
    </source>
</evidence>
<dbReference type="GO" id="GO:0046872">
    <property type="term" value="F:metal ion binding"/>
    <property type="evidence" value="ECO:0007669"/>
    <property type="project" value="UniProtKB-KW"/>
</dbReference>
<dbReference type="EMBL" id="JAALLS010000002">
    <property type="protein sequence ID" value="NGP87079.1"/>
    <property type="molecule type" value="Genomic_DNA"/>
</dbReference>
<dbReference type="Proteomes" id="UP000479132">
    <property type="component" value="Unassembled WGS sequence"/>
</dbReference>
<sequence length="165" mass="18877">MELIPLFTKELEQEAQTTHDFLGLVPTDKFDWKPHDKSMPMQRLAVHIAEIPGWIETALTTEVLDFAEDDYEPTPVEDTQGLIDLLEGSVERAKKALKQATEDDLLPTWTMRDGDQVLIEMPKHGVIRHSFDQITHHRAQLGVYFRLLDIPVPNSYGPTADNQQF</sequence>
<feature type="binding site" evidence="3">
    <location>
        <position position="47"/>
    </location>
    <ligand>
        <name>a divalent metal cation</name>
        <dbReference type="ChEBI" id="CHEBI:60240"/>
    </ligand>
</feature>
<keyword evidence="5" id="KW-1185">Reference proteome</keyword>
<proteinExistence type="inferred from homology"/>
<dbReference type="AlphaFoldDB" id="A0A6M1SZM0"/>
<reference evidence="4 5" key="1">
    <citation type="submission" date="2020-02" db="EMBL/GenBank/DDBJ databases">
        <title>Aliifodinibius halophilus 2W32, complete genome.</title>
        <authorList>
            <person name="Li Y."/>
            <person name="Wu S."/>
        </authorList>
    </citation>
    <scope>NUCLEOTIDE SEQUENCE [LARGE SCALE GENOMIC DNA]</scope>
    <source>
        <strain evidence="4 5">2W32</strain>
    </source>
</reference>
<keyword evidence="2 3" id="KW-0479">Metal-binding</keyword>
<organism evidence="4 5">
    <name type="scientific">Fodinibius halophilus</name>
    <dbReference type="NCBI Taxonomy" id="1736908"/>
    <lineage>
        <taxon>Bacteria</taxon>
        <taxon>Pseudomonadati</taxon>
        <taxon>Balneolota</taxon>
        <taxon>Balneolia</taxon>
        <taxon>Balneolales</taxon>
        <taxon>Balneolaceae</taxon>
        <taxon>Fodinibius</taxon>
    </lineage>
</organism>
<dbReference type="Gene3D" id="1.20.120.450">
    <property type="entry name" value="dinb family like domain"/>
    <property type="match status" value="1"/>
</dbReference>
<name>A0A6M1SZM0_9BACT</name>
<dbReference type="Pfam" id="PF05163">
    <property type="entry name" value="DinB"/>
    <property type="match status" value="1"/>
</dbReference>
<evidence type="ECO:0000256" key="2">
    <source>
        <dbReference type="ARBA" id="ARBA00022723"/>
    </source>
</evidence>
<dbReference type="SUPFAM" id="SSF109854">
    <property type="entry name" value="DinB/YfiT-like putative metalloenzymes"/>
    <property type="match status" value="1"/>
</dbReference>
<evidence type="ECO:0000313" key="5">
    <source>
        <dbReference type="Proteomes" id="UP000479132"/>
    </source>
</evidence>
<dbReference type="RefSeq" id="WP_165265512.1">
    <property type="nucleotide sequence ID" value="NZ_JAALLS010000002.1"/>
</dbReference>
<dbReference type="InterPro" id="IPR034660">
    <property type="entry name" value="DinB/YfiT-like"/>
</dbReference>
<evidence type="ECO:0000313" key="4">
    <source>
        <dbReference type="EMBL" id="NGP87079.1"/>
    </source>
</evidence>